<accession>A0A2N6NI65</accession>
<organism evidence="1 2">
    <name type="scientific">Beauveria bassiana</name>
    <name type="common">White muscardine disease fungus</name>
    <name type="synonym">Tritirachium shiotae</name>
    <dbReference type="NCBI Taxonomy" id="176275"/>
    <lineage>
        <taxon>Eukaryota</taxon>
        <taxon>Fungi</taxon>
        <taxon>Dikarya</taxon>
        <taxon>Ascomycota</taxon>
        <taxon>Pezizomycotina</taxon>
        <taxon>Sordariomycetes</taxon>
        <taxon>Hypocreomycetidae</taxon>
        <taxon>Hypocreales</taxon>
        <taxon>Cordycipitaceae</taxon>
        <taxon>Beauveria</taxon>
    </lineage>
</organism>
<proteinExistence type="predicted"/>
<sequence>MYRYLFTGGAPRKLPVADMSGEDNLQIATMLSMVWWIGGVCCMDCCPLLLGNGRALQERLRIAPFSPLKYARHDDTHLAELSPNPGRLTYSFPSARMQETVAESKASIITKASIMPVLDPAPRHDLTAAKSSKNRHQYVPSLWYTMNRVTG</sequence>
<gene>
    <name evidence="1" type="ORF">BM221_006610</name>
</gene>
<reference evidence="1 2" key="1">
    <citation type="journal article" date="2016" name="Appl. Microbiol. Biotechnol.">
        <title>Characterization of T-DNA insertion mutants with decreased virulence in the entomopathogenic fungus Beauveria bassiana JEF-007.</title>
        <authorList>
            <person name="Kim S."/>
            <person name="Lee S.J."/>
            <person name="Nai Y.S."/>
            <person name="Yu J.S."/>
            <person name="Lee M.R."/>
            <person name="Yang Y.T."/>
            <person name="Kim J.S."/>
        </authorList>
    </citation>
    <scope>NUCLEOTIDE SEQUENCE [LARGE SCALE GENOMIC DNA]</scope>
    <source>
        <strain evidence="1 2">JEF-007</strain>
    </source>
</reference>
<name>A0A2N6NI65_BEABA</name>
<evidence type="ECO:0000313" key="2">
    <source>
        <dbReference type="Proteomes" id="UP000235728"/>
    </source>
</evidence>
<dbReference type="AlphaFoldDB" id="A0A2N6NI65"/>
<dbReference type="EMBL" id="MRVG01000007">
    <property type="protein sequence ID" value="PMB66951.1"/>
    <property type="molecule type" value="Genomic_DNA"/>
</dbReference>
<dbReference type="Proteomes" id="UP000235728">
    <property type="component" value="Unassembled WGS sequence"/>
</dbReference>
<comment type="caution">
    <text evidence="1">The sequence shown here is derived from an EMBL/GenBank/DDBJ whole genome shotgun (WGS) entry which is preliminary data.</text>
</comment>
<protein>
    <submittedName>
        <fullName evidence="1">Uncharacterized protein</fullName>
    </submittedName>
</protein>
<evidence type="ECO:0000313" key="1">
    <source>
        <dbReference type="EMBL" id="PMB66951.1"/>
    </source>
</evidence>